<evidence type="ECO:0000313" key="10">
    <source>
        <dbReference type="Proteomes" id="UP000679779"/>
    </source>
</evidence>
<evidence type="ECO:0000256" key="7">
    <source>
        <dbReference type="RuleBase" id="RU003653"/>
    </source>
</evidence>
<feature type="binding site" evidence="6">
    <location>
        <position position="78"/>
    </location>
    <ligand>
        <name>substrate</name>
    </ligand>
</feature>
<evidence type="ECO:0000256" key="2">
    <source>
        <dbReference type="ARBA" id="ARBA00022438"/>
    </source>
</evidence>
<evidence type="ECO:0000256" key="3">
    <source>
        <dbReference type="ARBA" id="ARBA00022670"/>
    </source>
</evidence>
<dbReference type="Proteomes" id="UP000679779">
    <property type="component" value="Unassembled WGS sequence"/>
</dbReference>
<dbReference type="EMBL" id="BORQ01000004">
    <property type="protein sequence ID" value="GIO32283.1"/>
    <property type="molecule type" value="Genomic_DNA"/>
</dbReference>
<dbReference type="Gene3D" id="3.90.230.10">
    <property type="entry name" value="Creatinase/methionine aminopeptidase superfamily"/>
    <property type="match status" value="1"/>
</dbReference>
<dbReference type="GO" id="GO:0006508">
    <property type="term" value="P:proteolysis"/>
    <property type="evidence" value="ECO:0007669"/>
    <property type="project" value="UniProtKB-KW"/>
</dbReference>
<dbReference type="EC" id="3.4.11.18" evidence="6 7"/>
<feature type="binding site" evidence="6">
    <location>
        <position position="169"/>
    </location>
    <ligand>
        <name>a divalent metal cation</name>
        <dbReference type="ChEBI" id="CHEBI:60240"/>
        <label>2</label>
        <note>catalytic</note>
    </ligand>
</feature>
<proteinExistence type="inferred from homology"/>
<evidence type="ECO:0000313" key="9">
    <source>
        <dbReference type="EMBL" id="GIO32283.1"/>
    </source>
</evidence>
<dbReference type="RefSeq" id="WP_212957994.1">
    <property type="nucleotide sequence ID" value="NZ_BORQ01000004.1"/>
</dbReference>
<dbReference type="InterPro" id="IPR036005">
    <property type="entry name" value="Creatinase/aminopeptidase-like"/>
</dbReference>
<feature type="binding site" evidence="6">
    <location>
        <position position="234"/>
    </location>
    <ligand>
        <name>a divalent metal cation</name>
        <dbReference type="ChEBI" id="CHEBI:60240"/>
        <label>2</label>
        <note>catalytic</note>
    </ligand>
</feature>
<name>A0A919XL93_9BACL</name>
<dbReference type="PANTHER" id="PTHR43330">
    <property type="entry name" value="METHIONINE AMINOPEPTIDASE"/>
    <property type="match status" value="1"/>
</dbReference>
<comment type="subunit">
    <text evidence="6">Monomer.</text>
</comment>
<feature type="binding site" evidence="6">
    <location>
        <position position="234"/>
    </location>
    <ligand>
        <name>a divalent metal cation</name>
        <dbReference type="ChEBI" id="CHEBI:60240"/>
        <label>1</label>
    </ligand>
</feature>
<keyword evidence="3 6" id="KW-0645">Protease</keyword>
<evidence type="ECO:0000256" key="6">
    <source>
        <dbReference type="HAMAP-Rule" id="MF_01974"/>
    </source>
</evidence>
<gene>
    <name evidence="9" type="primary">map_3</name>
    <name evidence="6" type="synonym">map</name>
    <name evidence="9" type="ORF">J2TS6_34240</name>
</gene>
<dbReference type="PANTHER" id="PTHR43330:SF17">
    <property type="entry name" value="METHIONINE AMINOPEPTIDASE"/>
    <property type="match status" value="1"/>
</dbReference>
<evidence type="ECO:0000256" key="5">
    <source>
        <dbReference type="ARBA" id="ARBA00022801"/>
    </source>
</evidence>
<dbReference type="GO" id="GO:0046872">
    <property type="term" value="F:metal ion binding"/>
    <property type="evidence" value="ECO:0007669"/>
    <property type="project" value="UniProtKB-UniRule"/>
</dbReference>
<dbReference type="Pfam" id="PF00557">
    <property type="entry name" value="Peptidase_M24"/>
    <property type="match status" value="1"/>
</dbReference>
<evidence type="ECO:0000259" key="8">
    <source>
        <dbReference type="Pfam" id="PF00557"/>
    </source>
</evidence>
<feature type="binding site" evidence="6">
    <location>
        <position position="202"/>
    </location>
    <ligand>
        <name>a divalent metal cation</name>
        <dbReference type="ChEBI" id="CHEBI:60240"/>
        <label>2</label>
        <note>catalytic</note>
    </ligand>
</feature>
<protein>
    <recommendedName>
        <fullName evidence="6 7">Methionine aminopeptidase</fullName>
        <shortName evidence="6">MAP</shortName>
        <shortName evidence="6">MetAP</shortName>
        <ecNumber evidence="6 7">3.4.11.18</ecNumber>
    </recommendedName>
    <alternativeName>
        <fullName evidence="6">Peptidase M</fullName>
    </alternativeName>
</protein>
<feature type="binding site" evidence="6">
    <location>
        <position position="176"/>
    </location>
    <ligand>
        <name>substrate</name>
    </ligand>
</feature>
<dbReference type="InterPro" id="IPR001714">
    <property type="entry name" value="Pept_M24_MAP"/>
</dbReference>
<keyword evidence="2 6" id="KW-0031">Aminopeptidase</keyword>
<dbReference type="HAMAP" id="MF_01974">
    <property type="entry name" value="MetAP_1"/>
    <property type="match status" value="1"/>
</dbReference>
<keyword evidence="10" id="KW-1185">Reference proteome</keyword>
<comment type="cofactor">
    <cofactor evidence="6">
        <name>Co(2+)</name>
        <dbReference type="ChEBI" id="CHEBI:48828"/>
    </cofactor>
    <cofactor evidence="6">
        <name>Zn(2+)</name>
        <dbReference type="ChEBI" id="CHEBI:29105"/>
    </cofactor>
    <cofactor evidence="6">
        <name>Mn(2+)</name>
        <dbReference type="ChEBI" id="CHEBI:29035"/>
    </cofactor>
    <cofactor evidence="6">
        <name>Fe(2+)</name>
        <dbReference type="ChEBI" id="CHEBI:29033"/>
    </cofactor>
    <text evidence="6">Binds 2 divalent metal cations per subunit. Has a high-affinity and a low affinity metal-binding site. The true nature of the physiological cofactor is under debate. The enzyme is active with cobalt, zinc, manganese or divalent iron ions. Most likely, methionine aminopeptidases function as mononuclear Fe(2+)-metalloproteases under physiological conditions, and the catalytically relevant metal-binding site has been assigned to the histidine-containing high-affinity site.</text>
</comment>
<keyword evidence="4 6" id="KW-0479">Metal-binding</keyword>
<accession>A0A919XL93</accession>
<evidence type="ECO:0000256" key="4">
    <source>
        <dbReference type="ARBA" id="ARBA00022723"/>
    </source>
</evidence>
<dbReference type="SUPFAM" id="SSF55920">
    <property type="entry name" value="Creatinase/aminopeptidase"/>
    <property type="match status" value="1"/>
</dbReference>
<dbReference type="NCBIfam" id="TIGR00500">
    <property type="entry name" value="met_pdase_I"/>
    <property type="match status" value="1"/>
</dbReference>
<dbReference type="PRINTS" id="PR00599">
    <property type="entry name" value="MAPEPTIDASE"/>
</dbReference>
<dbReference type="InterPro" id="IPR000994">
    <property type="entry name" value="Pept_M24"/>
</dbReference>
<feature type="binding site" evidence="6">
    <location>
        <position position="106"/>
    </location>
    <ligand>
        <name>a divalent metal cation</name>
        <dbReference type="ChEBI" id="CHEBI:60240"/>
        <label>1</label>
    </ligand>
</feature>
<dbReference type="GO" id="GO:0070006">
    <property type="term" value="F:metalloaminopeptidase activity"/>
    <property type="evidence" value="ECO:0007669"/>
    <property type="project" value="UniProtKB-UniRule"/>
</dbReference>
<keyword evidence="5 6" id="KW-0378">Hydrolase</keyword>
<feature type="binding site" evidence="6">
    <location>
        <position position="95"/>
    </location>
    <ligand>
        <name>a divalent metal cation</name>
        <dbReference type="ChEBI" id="CHEBI:60240"/>
        <label>1</label>
    </ligand>
</feature>
<dbReference type="InterPro" id="IPR002467">
    <property type="entry name" value="Pept_M24A_MAP1"/>
</dbReference>
<evidence type="ECO:0000256" key="1">
    <source>
        <dbReference type="ARBA" id="ARBA00002521"/>
    </source>
</evidence>
<feature type="domain" description="Peptidase M24" evidence="8">
    <location>
        <begin position="13"/>
        <end position="241"/>
    </location>
</feature>
<dbReference type="AlphaFoldDB" id="A0A919XL93"/>
<comment type="caution">
    <text evidence="9">The sequence shown here is derived from an EMBL/GenBank/DDBJ whole genome shotgun (WGS) entry which is preliminary data.</text>
</comment>
<dbReference type="GO" id="GO:0004239">
    <property type="term" value="F:initiator methionyl aminopeptidase activity"/>
    <property type="evidence" value="ECO:0007669"/>
    <property type="project" value="UniProtKB-UniRule"/>
</dbReference>
<comment type="function">
    <text evidence="1 6">Removes the N-terminal methionine from nascent proteins. The N-terminal methionine is often cleaved when the second residue in the primary sequence is small and uncharged (Met-Ala-, Cys, Gly, Pro, Ser, Thr, or Val). Requires deformylation of the N(alpha)-formylated initiator methionine before it can be hydrolyzed.</text>
</comment>
<dbReference type="GO" id="GO:0005829">
    <property type="term" value="C:cytosol"/>
    <property type="evidence" value="ECO:0007669"/>
    <property type="project" value="TreeGrafter"/>
</dbReference>
<dbReference type="CDD" id="cd01086">
    <property type="entry name" value="MetAP1"/>
    <property type="match status" value="1"/>
</dbReference>
<reference evidence="9" key="1">
    <citation type="submission" date="2021-03" db="EMBL/GenBank/DDBJ databases">
        <title>Antimicrobial resistance genes in bacteria isolated from Japanese honey, and their potential for conferring macrolide and lincosamide resistance in the American foulbrood pathogen Paenibacillus larvae.</title>
        <authorList>
            <person name="Okamoto M."/>
            <person name="Kumagai M."/>
            <person name="Kanamori H."/>
            <person name="Takamatsu D."/>
        </authorList>
    </citation>
    <scope>NUCLEOTIDE SEQUENCE</scope>
    <source>
        <strain evidence="9">J2TS6</strain>
    </source>
</reference>
<organism evidence="9 10">
    <name type="scientific">Paenibacillus albilobatus</name>
    <dbReference type="NCBI Taxonomy" id="2716884"/>
    <lineage>
        <taxon>Bacteria</taxon>
        <taxon>Bacillati</taxon>
        <taxon>Bacillota</taxon>
        <taxon>Bacilli</taxon>
        <taxon>Bacillales</taxon>
        <taxon>Paenibacillaceae</taxon>
        <taxon>Paenibacillus</taxon>
    </lineage>
</organism>
<sequence length="249" mass="26998">MEIRLKSKEEIGYMREAGRILSACHREISRMIAPGVTPLQIDAFVEEFLAKQGAVPEQKGYRGFPYAICSSVNDIVCHGFPTDVPLAEGDVVTIDIVVNKDGWLADSGWSYGVGKLSRPLQRLMLRTEQALFAGIDQARVGQTIGDIGYAIERCAKKGRFGVARPLGGHGIGTRLHEPPDVPSYGRRGDGVRLVEGMVITVEPLFTLGPTGAVLWEDDGWTIRTADGTCGVQFEHTVAVTAEGPYILTA</sequence>
<comment type="catalytic activity">
    <reaction evidence="6 7">
        <text>Release of N-terminal amino acids, preferentially methionine, from peptides and arylamides.</text>
        <dbReference type="EC" id="3.4.11.18"/>
    </reaction>
</comment>
<comment type="similarity">
    <text evidence="6">Belongs to the peptidase M24A family. Methionine aminopeptidase type 1 subfamily.</text>
</comment>
<feature type="binding site" evidence="6">
    <location>
        <position position="106"/>
    </location>
    <ligand>
        <name>a divalent metal cation</name>
        <dbReference type="ChEBI" id="CHEBI:60240"/>
        <label>2</label>
        <note>catalytic</note>
    </ligand>
</feature>